<keyword evidence="2" id="KW-1185">Reference proteome</keyword>
<dbReference type="EMBL" id="BJWL01000015">
    <property type="protein sequence ID" value="GFZ03153.1"/>
    <property type="molecule type" value="Genomic_DNA"/>
</dbReference>
<reference evidence="1 2" key="1">
    <citation type="submission" date="2019-07" db="EMBL/GenBank/DDBJ databases">
        <title>De Novo Assembly of kiwifruit Actinidia rufa.</title>
        <authorList>
            <person name="Sugita-Konishi S."/>
            <person name="Sato K."/>
            <person name="Mori E."/>
            <person name="Abe Y."/>
            <person name="Kisaki G."/>
            <person name="Hamano K."/>
            <person name="Suezawa K."/>
            <person name="Otani M."/>
            <person name="Fukuda T."/>
            <person name="Manabe T."/>
            <person name="Gomi K."/>
            <person name="Tabuchi M."/>
            <person name="Akimitsu K."/>
            <person name="Kataoka I."/>
        </authorList>
    </citation>
    <scope>NUCLEOTIDE SEQUENCE [LARGE SCALE GENOMIC DNA]</scope>
    <source>
        <strain evidence="2">cv. Fuchu</strain>
    </source>
</reference>
<dbReference type="AlphaFoldDB" id="A0A7J0FWU2"/>
<comment type="caution">
    <text evidence="1">The sequence shown here is derived from an EMBL/GenBank/DDBJ whole genome shotgun (WGS) entry which is preliminary data.</text>
</comment>
<accession>A0A7J0FWU2</accession>
<proteinExistence type="predicted"/>
<dbReference type="Gene3D" id="3.80.10.10">
    <property type="entry name" value="Ribonuclease Inhibitor"/>
    <property type="match status" value="1"/>
</dbReference>
<evidence type="ECO:0000313" key="1">
    <source>
        <dbReference type="EMBL" id="GFZ03153.1"/>
    </source>
</evidence>
<name>A0A7J0FWU2_9ERIC</name>
<gene>
    <name evidence="1" type="ORF">Acr_15g0017610</name>
</gene>
<protein>
    <submittedName>
        <fullName evidence="1">Uncharacterized protein</fullName>
    </submittedName>
</protein>
<dbReference type="InterPro" id="IPR032675">
    <property type="entry name" value="LRR_dom_sf"/>
</dbReference>
<evidence type="ECO:0000313" key="2">
    <source>
        <dbReference type="Proteomes" id="UP000585474"/>
    </source>
</evidence>
<organism evidence="1 2">
    <name type="scientific">Actinidia rufa</name>
    <dbReference type="NCBI Taxonomy" id="165716"/>
    <lineage>
        <taxon>Eukaryota</taxon>
        <taxon>Viridiplantae</taxon>
        <taxon>Streptophyta</taxon>
        <taxon>Embryophyta</taxon>
        <taxon>Tracheophyta</taxon>
        <taxon>Spermatophyta</taxon>
        <taxon>Magnoliopsida</taxon>
        <taxon>eudicotyledons</taxon>
        <taxon>Gunneridae</taxon>
        <taxon>Pentapetalae</taxon>
        <taxon>asterids</taxon>
        <taxon>Ericales</taxon>
        <taxon>Actinidiaceae</taxon>
        <taxon>Actinidia</taxon>
    </lineage>
</organism>
<dbReference type="Proteomes" id="UP000585474">
    <property type="component" value="Unassembled WGS sequence"/>
</dbReference>
<dbReference type="OrthoDB" id="1110401at2759"/>
<sequence length="147" mass="16506">MPKSLSNLSKLKVFKGFFTGDAKHNKPSCALDNLSKLQRLRKLNIYRSVIDFPTERHLSALQQFKALHKLTISWGGCSFLAAEIGPSMFPWDETTQLAEVIDQARPAQVKLLQQWRTRRTSSSLVLGSSPSSTQDDCCMSAVYEQSL</sequence>